<proteinExistence type="predicted"/>
<name>A0A2I0TMC4_LIMLA</name>
<protein>
    <recommendedName>
        <fullName evidence="4">Rna-directed dna polymerase from mobile element jockey-like</fullName>
    </recommendedName>
</protein>
<evidence type="ECO:0000313" key="3">
    <source>
        <dbReference type="Proteomes" id="UP000233556"/>
    </source>
</evidence>
<evidence type="ECO:0000256" key="1">
    <source>
        <dbReference type="SAM" id="SignalP"/>
    </source>
</evidence>
<sequence length="104" mass="11082">MFPSWCQLGLVTVSCSIMGHAVWDMGGSCVNDTNLSSVLSCLFKLMQSDYNNVKKIGSGTASRAFFGGVTEKVELCQEANPAYGLPPCKVLSISLEPRGVSAFP</sequence>
<reference evidence="3" key="1">
    <citation type="submission" date="2017-11" db="EMBL/GenBank/DDBJ databases">
        <authorList>
            <person name="Lima N.C."/>
            <person name="Parody-Merino A.M."/>
            <person name="Battley P.F."/>
            <person name="Fidler A.E."/>
            <person name="Prosdocimi F."/>
        </authorList>
    </citation>
    <scope>NUCLEOTIDE SEQUENCE [LARGE SCALE GENOMIC DNA]</scope>
</reference>
<gene>
    <name evidence="2" type="ORF">llap_14764</name>
</gene>
<dbReference type="EMBL" id="KZ508688">
    <property type="protein sequence ID" value="PKU34932.1"/>
    <property type="molecule type" value="Genomic_DNA"/>
</dbReference>
<dbReference type="Proteomes" id="UP000233556">
    <property type="component" value="Unassembled WGS sequence"/>
</dbReference>
<organism evidence="2 3">
    <name type="scientific">Limosa lapponica baueri</name>
    <dbReference type="NCBI Taxonomy" id="1758121"/>
    <lineage>
        <taxon>Eukaryota</taxon>
        <taxon>Metazoa</taxon>
        <taxon>Chordata</taxon>
        <taxon>Craniata</taxon>
        <taxon>Vertebrata</taxon>
        <taxon>Euteleostomi</taxon>
        <taxon>Archelosauria</taxon>
        <taxon>Archosauria</taxon>
        <taxon>Dinosauria</taxon>
        <taxon>Saurischia</taxon>
        <taxon>Theropoda</taxon>
        <taxon>Coelurosauria</taxon>
        <taxon>Aves</taxon>
        <taxon>Neognathae</taxon>
        <taxon>Neoaves</taxon>
        <taxon>Charadriiformes</taxon>
        <taxon>Scolopacidae</taxon>
        <taxon>Limosa</taxon>
    </lineage>
</organism>
<feature type="signal peptide" evidence="1">
    <location>
        <begin position="1"/>
        <end position="21"/>
    </location>
</feature>
<reference evidence="3" key="2">
    <citation type="submission" date="2017-12" db="EMBL/GenBank/DDBJ databases">
        <title>Genome sequence of the Bar-tailed Godwit (Limosa lapponica baueri).</title>
        <authorList>
            <person name="Lima N.C.B."/>
            <person name="Parody-Merino A.M."/>
            <person name="Battley P.F."/>
            <person name="Fidler A.E."/>
            <person name="Prosdocimi F."/>
        </authorList>
    </citation>
    <scope>NUCLEOTIDE SEQUENCE [LARGE SCALE GENOMIC DNA]</scope>
</reference>
<feature type="chain" id="PRO_5014176455" description="Rna-directed dna polymerase from mobile element jockey-like" evidence="1">
    <location>
        <begin position="22"/>
        <end position="104"/>
    </location>
</feature>
<dbReference type="AlphaFoldDB" id="A0A2I0TMC4"/>
<keyword evidence="1" id="KW-0732">Signal</keyword>
<evidence type="ECO:0000313" key="2">
    <source>
        <dbReference type="EMBL" id="PKU34932.1"/>
    </source>
</evidence>
<evidence type="ECO:0008006" key="4">
    <source>
        <dbReference type="Google" id="ProtNLM"/>
    </source>
</evidence>
<keyword evidence="3" id="KW-1185">Reference proteome</keyword>
<accession>A0A2I0TMC4</accession>